<gene>
    <name evidence="1" type="ORF">MGAL_10B007273</name>
</gene>
<dbReference type="OrthoDB" id="10062789at2759"/>
<dbReference type="Proteomes" id="UP000596742">
    <property type="component" value="Unassembled WGS sequence"/>
</dbReference>
<reference evidence="1" key="1">
    <citation type="submission" date="2018-11" db="EMBL/GenBank/DDBJ databases">
        <authorList>
            <person name="Alioto T."/>
            <person name="Alioto T."/>
        </authorList>
    </citation>
    <scope>NUCLEOTIDE SEQUENCE</scope>
</reference>
<evidence type="ECO:0000313" key="2">
    <source>
        <dbReference type="Proteomes" id="UP000596742"/>
    </source>
</evidence>
<comment type="caution">
    <text evidence="1">The sequence shown here is derived from an EMBL/GenBank/DDBJ whole genome shotgun (WGS) entry which is preliminary data.</text>
</comment>
<dbReference type="AlphaFoldDB" id="A0A8B6E8A3"/>
<sequence length="99" mass="11392">MYTDSKIVLGYINNQQRHFYVYVGNRIDMIRQSTSPSQWSYVPSEDNPADTATRSISARDISTSEWLLGPSFLMKGSESKFDGTEHDGYTNNKNDCRLW</sequence>
<keyword evidence="2" id="KW-1185">Reference proteome</keyword>
<dbReference type="PANTHER" id="PTHR47331">
    <property type="entry name" value="PHD-TYPE DOMAIN-CONTAINING PROTEIN"/>
    <property type="match status" value="1"/>
</dbReference>
<protein>
    <submittedName>
        <fullName evidence="1">Uncharacterized protein</fullName>
    </submittedName>
</protein>
<organism evidence="1 2">
    <name type="scientific">Mytilus galloprovincialis</name>
    <name type="common">Mediterranean mussel</name>
    <dbReference type="NCBI Taxonomy" id="29158"/>
    <lineage>
        <taxon>Eukaryota</taxon>
        <taxon>Metazoa</taxon>
        <taxon>Spiralia</taxon>
        <taxon>Lophotrochozoa</taxon>
        <taxon>Mollusca</taxon>
        <taxon>Bivalvia</taxon>
        <taxon>Autobranchia</taxon>
        <taxon>Pteriomorphia</taxon>
        <taxon>Mytilida</taxon>
        <taxon>Mytiloidea</taxon>
        <taxon>Mytilidae</taxon>
        <taxon>Mytilinae</taxon>
        <taxon>Mytilus</taxon>
    </lineage>
</organism>
<dbReference type="EMBL" id="UYJE01004663">
    <property type="protein sequence ID" value="VDI30171.1"/>
    <property type="molecule type" value="Genomic_DNA"/>
</dbReference>
<evidence type="ECO:0000313" key="1">
    <source>
        <dbReference type="EMBL" id="VDI30171.1"/>
    </source>
</evidence>
<proteinExistence type="predicted"/>
<name>A0A8B6E8A3_MYTGA</name>
<accession>A0A8B6E8A3</accession>
<dbReference type="PANTHER" id="PTHR47331:SF6">
    <property type="entry name" value="DOUBLECORTIN DOMAIN-CONTAINING PROTEIN"/>
    <property type="match status" value="1"/>
</dbReference>